<accession>A0A8J3MRJ5</accession>
<evidence type="ECO:0000313" key="2">
    <source>
        <dbReference type="Proteomes" id="UP000612362"/>
    </source>
</evidence>
<dbReference type="Proteomes" id="UP000612362">
    <property type="component" value="Unassembled WGS sequence"/>
</dbReference>
<name>A0A8J3MRJ5_9CHLR</name>
<dbReference type="RefSeq" id="WP_220195520.1">
    <property type="nucleotide sequence ID" value="NZ_BNJF01000002.1"/>
</dbReference>
<dbReference type="Pfam" id="PF05988">
    <property type="entry name" value="DUF899"/>
    <property type="match status" value="1"/>
</dbReference>
<gene>
    <name evidence="1" type="ORF">KSX_42850</name>
</gene>
<dbReference type="AlphaFoldDB" id="A0A8J3MRJ5"/>
<dbReference type="InterPro" id="IPR010296">
    <property type="entry name" value="DUF899_thioredox"/>
</dbReference>
<evidence type="ECO:0000313" key="1">
    <source>
        <dbReference type="EMBL" id="GHO46122.1"/>
    </source>
</evidence>
<protein>
    <recommendedName>
        <fullName evidence="3">DUF899 domain-containing protein</fullName>
    </recommendedName>
</protein>
<comment type="caution">
    <text evidence="1">The sequence shown here is derived from an EMBL/GenBank/DDBJ whole genome shotgun (WGS) entry which is preliminary data.</text>
</comment>
<keyword evidence="2" id="KW-1185">Reference proteome</keyword>
<dbReference type="EMBL" id="BNJF01000002">
    <property type="protein sequence ID" value="GHO46122.1"/>
    <property type="molecule type" value="Genomic_DNA"/>
</dbReference>
<reference evidence="1" key="1">
    <citation type="submission" date="2020-10" db="EMBL/GenBank/DDBJ databases">
        <title>Taxonomic study of unclassified bacteria belonging to the class Ktedonobacteria.</title>
        <authorList>
            <person name="Yabe S."/>
            <person name="Wang C.M."/>
            <person name="Zheng Y."/>
            <person name="Sakai Y."/>
            <person name="Cavaletti L."/>
            <person name="Monciardini P."/>
            <person name="Donadio S."/>
        </authorList>
    </citation>
    <scope>NUCLEOTIDE SEQUENCE</scope>
    <source>
        <strain evidence="1">SOSP1-1</strain>
    </source>
</reference>
<sequence>MKNLDQYTFANGSNSSAQPAVADRATWQAEIDKLRIREKKHTRQGDALAAARRRLPMVEVDPNITLIGANGPITLLEVFEGRRQLIAYFHMWHLNQPAESQCEGCTFFNGQVRELSYLHSRDVTYATFCQGPYEESSRYRDFMGWDVPWYSAQDSTDALLAGRWFGMQVCYLRDDDRVFETYWTTGRGAELMAPSYGLLDLTVYGRQEIWEDSPTGWPQRWQNNGEQFRTNGRPSAQWSRLSAGYSDDLGTSANASDSHCCQ</sequence>
<evidence type="ECO:0008006" key="3">
    <source>
        <dbReference type="Google" id="ProtNLM"/>
    </source>
</evidence>
<proteinExistence type="predicted"/>
<organism evidence="1 2">
    <name type="scientific">Ktedonospora formicarum</name>
    <dbReference type="NCBI Taxonomy" id="2778364"/>
    <lineage>
        <taxon>Bacteria</taxon>
        <taxon>Bacillati</taxon>
        <taxon>Chloroflexota</taxon>
        <taxon>Ktedonobacteria</taxon>
        <taxon>Ktedonobacterales</taxon>
        <taxon>Ktedonobacteraceae</taxon>
        <taxon>Ktedonospora</taxon>
    </lineage>
</organism>